<name>A0ABD5WIJ7_9EURY</name>
<evidence type="ECO:0000313" key="2">
    <source>
        <dbReference type="Proteomes" id="UP001596407"/>
    </source>
</evidence>
<reference evidence="1 2" key="1">
    <citation type="journal article" date="2019" name="Int. J. Syst. Evol. Microbiol.">
        <title>The Global Catalogue of Microorganisms (GCM) 10K type strain sequencing project: providing services to taxonomists for standard genome sequencing and annotation.</title>
        <authorList>
            <consortium name="The Broad Institute Genomics Platform"/>
            <consortium name="The Broad Institute Genome Sequencing Center for Infectious Disease"/>
            <person name="Wu L."/>
            <person name="Ma J."/>
        </authorList>
    </citation>
    <scope>NUCLEOTIDE SEQUENCE [LARGE SCALE GENOMIC DNA]</scope>
    <source>
        <strain evidence="1 2">DT72</strain>
    </source>
</reference>
<protein>
    <submittedName>
        <fullName evidence="1">Uncharacterized protein</fullName>
    </submittedName>
</protein>
<comment type="caution">
    <text evidence="1">The sequence shown here is derived from an EMBL/GenBank/DDBJ whole genome shotgun (WGS) entry which is preliminary data.</text>
</comment>
<dbReference type="AlphaFoldDB" id="A0ABD5WIJ7"/>
<proteinExistence type="predicted"/>
<sequence>MRSLFLIIVPPPGTSVSMFCSSTRNSSALGSSVLSMNSLAVSRAIVM</sequence>
<organism evidence="1 2">
    <name type="scientific">Halorussus caseinilyticus</name>
    <dbReference type="NCBI Taxonomy" id="3034025"/>
    <lineage>
        <taxon>Archaea</taxon>
        <taxon>Methanobacteriati</taxon>
        <taxon>Methanobacteriota</taxon>
        <taxon>Stenosarchaea group</taxon>
        <taxon>Halobacteria</taxon>
        <taxon>Halobacteriales</taxon>
        <taxon>Haladaptataceae</taxon>
        <taxon>Halorussus</taxon>
    </lineage>
</organism>
<evidence type="ECO:0000313" key="1">
    <source>
        <dbReference type="EMBL" id="MFC7080281.1"/>
    </source>
</evidence>
<dbReference type="EMBL" id="JBHSZH010000005">
    <property type="protein sequence ID" value="MFC7080281.1"/>
    <property type="molecule type" value="Genomic_DNA"/>
</dbReference>
<gene>
    <name evidence="1" type="ORF">ACFQJ6_09295</name>
</gene>
<accession>A0ABD5WIJ7</accession>
<keyword evidence="2" id="KW-1185">Reference proteome</keyword>
<dbReference type="RefSeq" id="WP_382209574.1">
    <property type="nucleotide sequence ID" value="NZ_JBHSZH010000005.1"/>
</dbReference>
<dbReference type="Proteomes" id="UP001596407">
    <property type="component" value="Unassembled WGS sequence"/>
</dbReference>